<dbReference type="Pfam" id="PF04149">
    <property type="entry name" value="DUF397"/>
    <property type="match status" value="1"/>
</dbReference>
<feature type="domain" description="DUF397" evidence="1">
    <location>
        <begin position="10"/>
        <end position="63"/>
    </location>
</feature>
<protein>
    <recommendedName>
        <fullName evidence="1">DUF397 domain-containing protein</fullName>
    </recommendedName>
</protein>
<organism evidence="2 3">
    <name type="scientific">Streptomyces marokkonensis</name>
    <dbReference type="NCBI Taxonomy" id="324855"/>
    <lineage>
        <taxon>Bacteria</taxon>
        <taxon>Bacillati</taxon>
        <taxon>Actinomycetota</taxon>
        <taxon>Actinomycetes</taxon>
        <taxon>Kitasatosporales</taxon>
        <taxon>Streptomycetaceae</taxon>
        <taxon>Streptomyces</taxon>
    </lineage>
</organism>
<sequence>MRSIPEHHLDWYKSSYSGGSGGNCLEVAVGNPTAIPVRDSKDPHGPRLRFQADAWSVFVDGIKGAPASR</sequence>
<dbReference type="EMBL" id="BAABCQ010000056">
    <property type="protein sequence ID" value="GAA3980811.1"/>
    <property type="molecule type" value="Genomic_DNA"/>
</dbReference>
<dbReference type="RefSeq" id="WP_345593014.1">
    <property type="nucleotide sequence ID" value="NZ_BAABCQ010000056.1"/>
</dbReference>
<name>A0ABP7QDR3_9ACTN</name>
<accession>A0ABP7QDR3</accession>
<reference evidence="3" key="1">
    <citation type="journal article" date="2019" name="Int. J. Syst. Evol. Microbiol.">
        <title>The Global Catalogue of Microorganisms (GCM) 10K type strain sequencing project: providing services to taxonomists for standard genome sequencing and annotation.</title>
        <authorList>
            <consortium name="The Broad Institute Genomics Platform"/>
            <consortium name="The Broad Institute Genome Sequencing Center for Infectious Disease"/>
            <person name="Wu L."/>
            <person name="Ma J."/>
        </authorList>
    </citation>
    <scope>NUCLEOTIDE SEQUENCE [LARGE SCALE GENOMIC DNA]</scope>
    <source>
        <strain evidence="3">JCM 17027</strain>
    </source>
</reference>
<proteinExistence type="predicted"/>
<gene>
    <name evidence="2" type="ORF">GCM10022384_32570</name>
</gene>
<evidence type="ECO:0000259" key="1">
    <source>
        <dbReference type="Pfam" id="PF04149"/>
    </source>
</evidence>
<comment type="caution">
    <text evidence="2">The sequence shown here is derived from an EMBL/GenBank/DDBJ whole genome shotgun (WGS) entry which is preliminary data.</text>
</comment>
<dbReference type="Proteomes" id="UP001500034">
    <property type="component" value="Unassembled WGS sequence"/>
</dbReference>
<dbReference type="InterPro" id="IPR007278">
    <property type="entry name" value="DUF397"/>
</dbReference>
<evidence type="ECO:0000313" key="3">
    <source>
        <dbReference type="Proteomes" id="UP001500034"/>
    </source>
</evidence>
<keyword evidence="3" id="KW-1185">Reference proteome</keyword>
<evidence type="ECO:0000313" key="2">
    <source>
        <dbReference type="EMBL" id="GAA3980811.1"/>
    </source>
</evidence>